<evidence type="ECO:0000313" key="2">
    <source>
        <dbReference type="Proteomes" id="UP000295511"/>
    </source>
</evidence>
<evidence type="ECO:0000313" key="1">
    <source>
        <dbReference type="EMBL" id="TDF88108.1"/>
    </source>
</evidence>
<name>A0A4R5K5Z3_9MICC</name>
<protein>
    <submittedName>
        <fullName evidence="1">Uncharacterized protein</fullName>
    </submittedName>
</protein>
<dbReference type="EMBL" id="SMRU01000047">
    <property type="protein sequence ID" value="TDF88108.1"/>
    <property type="molecule type" value="Genomic_DNA"/>
</dbReference>
<comment type="caution">
    <text evidence="1">The sequence shown here is derived from an EMBL/GenBank/DDBJ whole genome shotgun (WGS) entry which is preliminary data.</text>
</comment>
<dbReference type="Proteomes" id="UP000295511">
    <property type="component" value="Unassembled WGS sequence"/>
</dbReference>
<keyword evidence="2" id="KW-1185">Reference proteome</keyword>
<organism evidence="1 2">
    <name type="scientific">Arthrobacter terricola</name>
    <dbReference type="NCBI Taxonomy" id="2547396"/>
    <lineage>
        <taxon>Bacteria</taxon>
        <taxon>Bacillati</taxon>
        <taxon>Actinomycetota</taxon>
        <taxon>Actinomycetes</taxon>
        <taxon>Micrococcales</taxon>
        <taxon>Micrococcaceae</taxon>
        <taxon>Arthrobacter</taxon>
    </lineage>
</organism>
<reference evidence="1 2" key="1">
    <citation type="submission" date="2019-03" db="EMBL/GenBank/DDBJ databases">
        <title>Whole genome sequence of Arthrobacter sp JH1-1.</title>
        <authorList>
            <person name="Trinh H.N."/>
        </authorList>
    </citation>
    <scope>NUCLEOTIDE SEQUENCE [LARGE SCALE GENOMIC DNA]</scope>
    <source>
        <strain evidence="1 2">JH1-1</strain>
    </source>
</reference>
<accession>A0A4R5K5Z3</accession>
<gene>
    <name evidence="1" type="ORF">E1809_24115</name>
</gene>
<sequence length="69" mass="7376">MADETFVHVGDQVFKVELDPLAEQKIITALRGGELASFGSSTKVLGSEEGRQGRLVISEAQTVFIAKGL</sequence>
<dbReference type="RefSeq" id="WP_133206788.1">
    <property type="nucleotide sequence ID" value="NZ_SMRU01000047.1"/>
</dbReference>
<dbReference type="AlphaFoldDB" id="A0A4R5K5Z3"/>
<proteinExistence type="predicted"/>